<accession>A0A858SQJ0</accession>
<reference evidence="2 3" key="1">
    <citation type="submission" date="2020-02" db="EMBL/GenBank/DDBJ databases">
        <title>Genome sequence of Roseobacter ponti.</title>
        <authorList>
            <person name="Hollensteiner J."/>
            <person name="Schneider D."/>
            <person name="Poehlein A."/>
            <person name="Daniel R."/>
        </authorList>
    </citation>
    <scope>NUCLEOTIDE SEQUENCE [LARGE SCALE GENOMIC DNA]</scope>
    <source>
        <strain evidence="2 3">DSM 106830</strain>
    </source>
</reference>
<gene>
    <name evidence="2" type="ORF">G3256_08015</name>
</gene>
<proteinExistence type="predicted"/>
<dbReference type="EMBL" id="CP048788">
    <property type="protein sequence ID" value="QJF51109.1"/>
    <property type="molecule type" value="Genomic_DNA"/>
</dbReference>
<organism evidence="2 3">
    <name type="scientific">Roseobacter ponti</name>
    <dbReference type="NCBI Taxonomy" id="1891787"/>
    <lineage>
        <taxon>Bacteria</taxon>
        <taxon>Pseudomonadati</taxon>
        <taxon>Pseudomonadota</taxon>
        <taxon>Alphaproteobacteria</taxon>
        <taxon>Rhodobacterales</taxon>
        <taxon>Roseobacteraceae</taxon>
        <taxon>Roseobacter</taxon>
    </lineage>
</organism>
<evidence type="ECO:0000313" key="2">
    <source>
        <dbReference type="EMBL" id="QJF51109.1"/>
    </source>
</evidence>
<protein>
    <submittedName>
        <fullName evidence="2">Uncharacterized protein</fullName>
    </submittedName>
</protein>
<feature type="region of interest" description="Disordered" evidence="1">
    <location>
        <begin position="35"/>
        <end position="58"/>
    </location>
</feature>
<dbReference type="KEGG" id="rpon:G3256_08015"/>
<dbReference type="AlphaFoldDB" id="A0A858SQJ0"/>
<dbReference type="Proteomes" id="UP000503308">
    <property type="component" value="Chromosome"/>
</dbReference>
<feature type="compositionally biased region" description="Acidic residues" evidence="1">
    <location>
        <begin position="49"/>
        <end position="58"/>
    </location>
</feature>
<evidence type="ECO:0000313" key="3">
    <source>
        <dbReference type="Proteomes" id="UP000503308"/>
    </source>
</evidence>
<sequence length="58" mass="6648">MAETARDHWLDMPERAAEYEEILNELRTDFWKCLTPGEGREPAQGEAALDGEDQGERL</sequence>
<dbReference type="RefSeq" id="WP_169640324.1">
    <property type="nucleotide sequence ID" value="NZ_CP048788.1"/>
</dbReference>
<keyword evidence="3" id="KW-1185">Reference proteome</keyword>
<name>A0A858SQJ0_9RHOB</name>
<evidence type="ECO:0000256" key="1">
    <source>
        <dbReference type="SAM" id="MobiDB-lite"/>
    </source>
</evidence>